<organism evidence="1 2">
    <name type="scientific">Leucosporidium creatinivorum</name>
    <dbReference type="NCBI Taxonomy" id="106004"/>
    <lineage>
        <taxon>Eukaryota</taxon>
        <taxon>Fungi</taxon>
        <taxon>Dikarya</taxon>
        <taxon>Basidiomycota</taxon>
        <taxon>Pucciniomycotina</taxon>
        <taxon>Microbotryomycetes</taxon>
        <taxon>Leucosporidiales</taxon>
        <taxon>Leucosporidium</taxon>
    </lineage>
</organism>
<evidence type="ECO:0000313" key="1">
    <source>
        <dbReference type="EMBL" id="ORY88422.1"/>
    </source>
</evidence>
<dbReference type="AlphaFoldDB" id="A0A1Y2FWJ9"/>
<keyword evidence="2" id="KW-1185">Reference proteome</keyword>
<comment type="caution">
    <text evidence="1">The sequence shown here is derived from an EMBL/GenBank/DDBJ whole genome shotgun (WGS) entry which is preliminary data.</text>
</comment>
<dbReference type="InParanoid" id="A0A1Y2FWJ9"/>
<sequence>MLGACQKLGQPVIYLSTSVSSYSAATSANEHKRGRRDVEKGEGGSLPVDNCQCCALMRPQLSSMLFSHAPSGSALSLRLEFESSCLQLSTTELWDEQEEVFRLYFGAPPTHQVFRAASSGKEPLGALFVLSVGLAAHHTLTRSSTRHSLTHMVCFRLLTPLPRPQSRFNEPMLPFLTSPSSAP</sequence>
<protein>
    <submittedName>
        <fullName evidence="1">Uncharacterized protein</fullName>
    </submittedName>
</protein>
<dbReference type="Proteomes" id="UP000193467">
    <property type="component" value="Unassembled WGS sequence"/>
</dbReference>
<evidence type="ECO:0000313" key="2">
    <source>
        <dbReference type="Proteomes" id="UP000193467"/>
    </source>
</evidence>
<gene>
    <name evidence="1" type="ORF">BCR35DRAFT_13586</name>
</gene>
<dbReference type="EMBL" id="MCGR01000010">
    <property type="protein sequence ID" value="ORY88422.1"/>
    <property type="molecule type" value="Genomic_DNA"/>
</dbReference>
<reference evidence="1 2" key="1">
    <citation type="submission" date="2016-07" db="EMBL/GenBank/DDBJ databases">
        <title>Pervasive Adenine N6-methylation of Active Genes in Fungi.</title>
        <authorList>
            <consortium name="DOE Joint Genome Institute"/>
            <person name="Mondo S.J."/>
            <person name="Dannebaum R.O."/>
            <person name="Kuo R.C."/>
            <person name="Labutti K."/>
            <person name="Haridas S."/>
            <person name="Kuo A."/>
            <person name="Salamov A."/>
            <person name="Ahrendt S.R."/>
            <person name="Lipzen A."/>
            <person name="Sullivan W."/>
            <person name="Andreopoulos W.B."/>
            <person name="Clum A."/>
            <person name="Lindquist E."/>
            <person name="Daum C."/>
            <person name="Ramamoorthy G.K."/>
            <person name="Gryganskyi A."/>
            <person name="Culley D."/>
            <person name="Magnuson J.K."/>
            <person name="James T.Y."/>
            <person name="O'Malley M.A."/>
            <person name="Stajich J.E."/>
            <person name="Spatafora J.W."/>
            <person name="Visel A."/>
            <person name="Grigoriev I.V."/>
        </authorList>
    </citation>
    <scope>NUCLEOTIDE SEQUENCE [LARGE SCALE GENOMIC DNA]</scope>
    <source>
        <strain evidence="1 2">62-1032</strain>
    </source>
</reference>
<proteinExistence type="predicted"/>
<name>A0A1Y2FWJ9_9BASI</name>
<accession>A0A1Y2FWJ9</accession>